<name>A0A7X0P6J2_9ACTN</name>
<sequence>MTSPEIDWPYDADQHDPLTKLRIPVVGHAWPRWFYIVAFDSGRLDDERHRPTDQEVRMLASFLDQYIDHWYNDRWKAKMAERPFDIDGGANGIIFRKWGDDDWGYRRRTWEYGPTYVPEHPRIRGEKSPGPLTLAQVMDRIHTVGEEPWTYWTDWKAAHPEVFGEVADA</sequence>
<evidence type="ECO:0000313" key="1">
    <source>
        <dbReference type="EMBL" id="MBB6556194.1"/>
    </source>
</evidence>
<protein>
    <submittedName>
        <fullName evidence="1">Uncharacterized protein</fullName>
    </submittedName>
</protein>
<comment type="caution">
    <text evidence="1">The sequence shown here is derived from an EMBL/GenBank/DDBJ whole genome shotgun (WGS) entry which is preliminary data.</text>
</comment>
<dbReference type="Proteomes" id="UP000565579">
    <property type="component" value="Unassembled WGS sequence"/>
</dbReference>
<accession>A0A7X0P6J2</accession>
<proteinExistence type="predicted"/>
<dbReference type="RefSeq" id="WP_185110672.1">
    <property type="nucleotide sequence ID" value="NZ_BAAAXY010000153.1"/>
</dbReference>
<organism evidence="1 2">
    <name type="scientific">Nonomuraea rubra</name>
    <dbReference type="NCBI Taxonomy" id="46180"/>
    <lineage>
        <taxon>Bacteria</taxon>
        <taxon>Bacillati</taxon>
        <taxon>Actinomycetota</taxon>
        <taxon>Actinomycetes</taxon>
        <taxon>Streptosporangiales</taxon>
        <taxon>Streptosporangiaceae</taxon>
        <taxon>Nonomuraea</taxon>
    </lineage>
</organism>
<keyword evidence="2" id="KW-1185">Reference proteome</keyword>
<reference evidence="1 2" key="1">
    <citation type="submission" date="2020-08" db="EMBL/GenBank/DDBJ databases">
        <title>Sequencing the genomes of 1000 actinobacteria strains.</title>
        <authorList>
            <person name="Klenk H.-P."/>
        </authorList>
    </citation>
    <scope>NUCLEOTIDE SEQUENCE [LARGE SCALE GENOMIC DNA]</scope>
    <source>
        <strain evidence="1 2">DSM 43768</strain>
    </source>
</reference>
<evidence type="ECO:0000313" key="2">
    <source>
        <dbReference type="Proteomes" id="UP000565579"/>
    </source>
</evidence>
<dbReference type="EMBL" id="JACHMI010000001">
    <property type="protein sequence ID" value="MBB6556194.1"/>
    <property type="molecule type" value="Genomic_DNA"/>
</dbReference>
<dbReference type="AlphaFoldDB" id="A0A7X0P6J2"/>
<gene>
    <name evidence="1" type="ORF">HD593_010989</name>
</gene>